<keyword evidence="3" id="KW-1185">Reference proteome</keyword>
<dbReference type="SMART" id="SM00530">
    <property type="entry name" value="HTH_XRE"/>
    <property type="match status" value="1"/>
</dbReference>
<evidence type="ECO:0000313" key="3">
    <source>
        <dbReference type="Proteomes" id="UP000318297"/>
    </source>
</evidence>
<evidence type="ECO:0000259" key="1">
    <source>
        <dbReference type="PROSITE" id="PS50943"/>
    </source>
</evidence>
<dbReference type="SUPFAM" id="SSF47413">
    <property type="entry name" value="lambda repressor-like DNA-binding domains"/>
    <property type="match status" value="1"/>
</dbReference>
<protein>
    <submittedName>
        <fullName evidence="2">Transcriptional regulator with XRE-family HTH domain</fullName>
    </submittedName>
</protein>
<sequence>MERAGPASTQPGRHPDTLGIYSVDDFAATLDELRRAHGFSLSVLSRHTGIPRSTLHTYLTGRSLPPAWQLDRIVIALGVPENDLRQWAEARERVEAIWRATQSRSPASATARLAADIAELRSGLDHAIRDSHEQTQPLMRSEHVYIGPDRRISRVDITQTVVARTDGARLHVRILMPSNGLQASAVKLRPGVGCQAADTVPQTHGSATAFPIIFDAPLRAGQTHHVEYSLDYSGAWRPLTAESPPPANEVGCLFDAMSPPLEFRVQFSGEHQPCDVRQIYLSHPDGPEERIRDLDLDLELCAHMFVARPCAGCHGIRWAWPA</sequence>
<dbReference type="AlphaFoldDB" id="A0A561E0Z4"/>
<proteinExistence type="predicted"/>
<accession>A0A561E0Z4</accession>
<dbReference type="EMBL" id="VIVQ01000003">
    <property type="protein sequence ID" value="TWE09262.1"/>
    <property type="molecule type" value="Genomic_DNA"/>
</dbReference>
<dbReference type="InterPro" id="IPR010982">
    <property type="entry name" value="Lambda_DNA-bd_dom_sf"/>
</dbReference>
<dbReference type="InterPro" id="IPR001387">
    <property type="entry name" value="Cro/C1-type_HTH"/>
</dbReference>
<dbReference type="CDD" id="cd00093">
    <property type="entry name" value="HTH_XRE"/>
    <property type="match status" value="1"/>
</dbReference>
<dbReference type="Proteomes" id="UP000318297">
    <property type="component" value="Unassembled WGS sequence"/>
</dbReference>
<name>A0A561E0Z4_9MICO</name>
<organism evidence="2 3">
    <name type="scientific">Rudaeicoccus suwonensis</name>
    <dbReference type="NCBI Taxonomy" id="657409"/>
    <lineage>
        <taxon>Bacteria</taxon>
        <taxon>Bacillati</taxon>
        <taxon>Actinomycetota</taxon>
        <taxon>Actinomycetes</taxon>
        <taxon>Micrococcales</taxon>
        <taxon>Dermacoccaceae</taxon>
        <taxon>Rudaeicoccus</taxon>
    </lineage>
</organism>
<reference evidence="2 3" key="1">
    <citation type="submission" date="2019-06" db="EMBL/GenBank/DDBJ databases">
        <title>Sequencing the genomes of 1000 actinobacteria strains.</title>
        <authorList>
            <person name="Klenk H.-P."/>
        </authorList>
    </citation>
    <scope>NUCLEOTIDE SEQUENCE [LARGE SCALE GENOMIC DNA]</scope>
    <source>
        <strain evidence="2 3">DSM 19560</strain>
    </source>
</reference>
<evidence type="ECO:0000313" key="2">
    <source>
        <dbReference type="EMBL" id="TWE09262.1"/>
    </source>
</evidence>
<gene>
    <name evidence="2" type="ORF">BKA23_2962</name>
</gene>
<dbReference type="PROSITE" id="PS50943">
    <property type="entry name" value="HTH_CROC1"/>
    <property type="match status" value="1"/>
</dbReference>
<dbReference type="GO" id="GO:0003677">
    <property type="term" value="F:DNA binding"/>
    <property type="evidence" value="ECO:0007669"/>
    <property type="project" value="InterPro"/>
</dbReference>
<feature type="domain" description="HTH cro/C1-type" evidence="1">
    <location>
        <begin position="30"/>
        <end position="84"/>
    </location>
</feature>
<dbReference type="Gene3D" id="1.10.260.40">
    <property type="entry name" value="lambda repressor-like DNA-binding domains"/>
    <property type="match status" value="1"/>
</dbReference>
<comment type="caution">
    <text evidence="2">The sequence shown here is derived from an EMBL/GenBank/DDBJ whole genome shotgun (WGS) entry which is preliminary data.</text>
</comment>
<dbReference type="Pfam" id="PF13560">
    <property type="entry name" value="HTH_31"/>
    <property type="match status" value="1"/>
</dbReference>